<accession>X0ZTE7</accession>
<reference evidence="1" key="1">
    <citation type="journal article" date="2014" name="Front. Microbiol.">
        <title>High frequency of phylogenetically diverse reductive dehalogenase-homologous genes in deep subseafloor sedimentary metagenomes.</title>
        <authorList>
            <person name="Kawai M."/>
            <person name="Futagami T."/>
            <person name="Toyoda A."/>
            <person name="Takaki Y."/>
            <person name="Nishi S."/>
            <person name="Hori S."/>
            <person name="Arai W."/>
            <person name="Tsubouchi T."/>
            <person name="Morono Y."/>
            <person name="Uchiyama I."/>
            <person name="Ito T."/>
            <person name="Fujiyama A."/>
            <person name="Inagaki F."/>
            <person name="Takami H."/>
        </authorList>
    </citation>
    <scope>NUCLEOTIDE SEQUENCE</scope>
    <source>
        <strain evidence="1">Expedition CK06-06</strain>
    </source>
</reference>
<comment type="caution">
    <text evidence="1">The sequence shown here is derived from an EMBL/GenBank/DDBJ whole genome shotgun (WGS) entry which is preliminary data.</text>
</comment>
<gene>
    <name evidence="1" type="ORF">S01H4_12438</name>
</gene>
<dbReference type="AlphaFoldDB" id="X0ZTE7"/>
<proteinExistence type="predicted"/>
<feature type="non-terminal residue" evidence="1">
    <location>
        <position position="36"/>
    </location>
</feature>
<name>X0ZTE7_9ZZZZ</name>
<sequence length="36" mass="4570">MEARERFLKIMNFEKVDRNIDWEFGYWGGALNRWYK</sequence>
<evidence type="ECO:0000313" key="1">
    <source>
        <dbReference type="EMBL" id="GAG63718.1"/>
    </source>
</evidence>
<protein>
    <submittedName>
        <fullName evidence="1">Uncharacterized protein</fullName>
    </submittedName>
</protein>
<dbReference type="EMBL" id="BART01005283">
    <property type="protein sequence ID" value="GAG63718.1"/>
    <property type="molecule type" value="Genomic_DNA"/>
</dbReference>
<organism evidence="1">
    <name type="scientific">marine sediment metagenome</name>
    <dbReference type="NCBI Taxonomy" id="412755"/>
    <lineage>
        <taxon>unclassified sequences</taxon>
        <taxon>metagenomes</taxon>
        <taxon>ecological metagenomes</taxon>
    </lineage>
</organism>